<dbReference type="RefSeq" id="WP_120778729.1">
    <property type="nucleotide sequence ID" value="NZ_JBHLUP010000009.1"/>
</dbReference>
<keyword evidence="4" id="KW-0804">Transcription</keyword>
<dbReference type="PROSITE" id="PS50110">
    <property type="entry name" value="RESPONSE_REGULATORY"/>
    <property type="match status" value="1"/>
</dbReference>
<organism evidence="8 9">
    <name type="scientific">Micromonospora costi</name>
    <dbReference type="NCBI Taxonomy" id="1530042"/>
    <lineage>
        <taxon>Bacteria</taxon>
        <taxon>Bacillati</taxon>
        <taxon>Actinomycetota</taxon>
        <taxon>Actinomycetes</taxon>
        <taxon>Micromonosporales</taxon>
        <taxon>Micromonosporaceae</taxon>
        <taxon>Micromonospora</taxon>
    </lineage>
</organism>
<dbReference type="GO" id="GO:0003677">
    <property type="term" value="F:DNA binding"/>
    <property type="evidence" value="ECO:0007669"/>
    <property type="project" value="UniProtKB-KW"/>
</dbReference>
<dbReference type="InterPro" id="IPR000792">
    <property type="entry name" value="Tscrpt_reg_LuxR_C"/>
</dbReference>
<dbReference type="PANTHER" id="PTHR43214:SF24">
    <property type="entry name" value="TRANSCRIPTIONAL REGULATORY PROTEIN NARL-RELATED"/>
    <property type="match status" value="1"/>
</dbReference>
<dbReference type="SUPFAM" id="SSF52172">
    <property type="entry name" value="CheY-like"/>
    <property type="match status" value="1"/>
</dbReference>
<protein>
    <submittedName>
        <fullName evidence="8">DNA-binding response regulator</fullName>
    </submittedName>
</protein>
<dbReference type="Proteomes" id="UP000279968">
    <property type="component" value="Unassembled WGS sequence"/>
</dbReference>
<feature type="domain" description="Response regulatory" evidence="7">
    <location>
        <begin position="3"/>
        <end position="120"/>
    </location>
</feature>
<dbReference type="Gene3D" id="3.40.50.2300">
    <property type="match status" value="1"/>
</dbReference>
<evidence type="ECO:0000256" key="4">
    <source>
        <dbReference type="ARBA" id="ARBA00023163"/>
    </source>
</evidence>
<keyword evidence="2" id="KW-0805">Transcription regulation</keyword>
<dbReference type="AlphaFoldDB" id="A0A3B0ADZ0"/>
<dbReference type="PRINTS" id="PR00038">
    <property type="entry name" value="HTHLUXR"/>
</dbReference>
<dbReference type="OrthoDB" id="9808843at2"/>
<reference evidence="8 9" key="1">
    <citation type="journal article" date="2015" name="Int. J. Syst. Evol. Microbiol.">
        <title>Micromonospora costi sp. nov., isolated from a leaf of Costus speciosus.</title>
        <authorList>
            <person name="Thawai C."/>
        </authorList>
    </citation>
    <scope>NUCLEOTIDE SEQUENCE [LARGE SCALE GENOMIC DNA]</scope>
    <source>
        <strain evidence="8 9">CS1-12</strain>
    </source>
</reference>
<dbReference type="SMART" id="SM00448">
    <property type="entry name" value="REC"/>
    <property type="match status" value="1"/>
</dbReference>
<dbReference type="SMART" id="SM00421">
    <property type="entry name" value="HTH_LUXR"/>
    <property type="match status" value="1"/>
</dbReference>
<accession>A0A3B0ADZ0</accession>
<keyword evidence="9" id="KW-1185">Reference proteome</keyword>
<keyword evidence="3 8" id="KW-0238">DNA-binding</keyword>
<dbReference type="InterPro" id="IPR011006">
    <property type="entry name" value="CheY-like_superfamily"/>
</dbReference>
<evidence type="ECO:0000259" key="6">
    <source>
        <dbReference type="PROSITE" id="PS50043"/>
    </source>
</evidence>
<dbReference type="PROSITE" id="PS50043">
    <property type="entry name" value="HTH_LUXR_2"/>
    <property type="match status" value="1"/>
</dbReference>
<evidence type="ECO:0000256" key="2">
    <source>
        <dbReference type="ARBA" id="ARBA00023015"/>
    </source>
</evidence>
<dbReference type="Pfam" id="PF00072">
    <property type="entry name" value="Response_reg"/>
    <property type="match status" value="1"/>
</dbReference>
<sequence>MITVLVADDHELVRSGLRVILDEPDLTVVAEAATGTEAVRLTREHRPDLVLMDIRMPELDGLEATRRIHTDPVTAGVRVVVLTTYDLDEYVFRALRLGASGFALKDFDPGQLVDGLRAVARGDGMLAPAVTRRLIAVFARSPSPDTGRLDPERLTAREREVLDLVVAGRDNAEIADALRISPATARTHVSRLLAKVGARDRANLVIMAYESGLVVPGTP</sequence>
<feature type="domain" description="HTH luxR-type" evidence="6">
    <location>
        <begin position="147"/>
        <end position="212"/>
    </location>
</feature>
<comment type="caution">
    <text evidence="8">The sequence shown here is derived from an EMBL/GenBank/DDBJ whole genome shotgun (WGS) entry which is preliminary data.</text>
</comment>
<dbReference type="GO" id="GO:0006355">
    <property type="term" value="P:regulation of DNA-templated transcription"/>
    <property type="evidence" value="ECO:0007669"/>
    <property type="project" value="InterPro"/>
</dbReference>
<dbReference type="InterPro" id="IPR039420">
    <property type="entry name" value="WalR-like"/>
</dbReference>
<evidence type="ECO:0000313" key="8">
    <source>
        <dbReference type="EMBL" id="RKN58563.1"/>
    </source>
</evidence>
<dbReference type="SUPFAM" id="SSF46894">
    <property type="entry name" value="C-terminal effector domain of the bipartite response regulators"/>
    <property type="match status" value="1"/>
</dbReference>
<dbReference type="GO" id="GO:0000160">
    <property type="term" value="P:phosphorelay signal transduction system"/>
    <property type="evidence" value="ECO:0007669"/>
    <property type="project" value="InterPro"/>
</dbReference>
<dbReference type="InterPro" id="IPR001789">
    <property type="entry name" value="Sig_transdc_resp-reg_receiver"/>
</dbReference>
<dbReference type="EMBL" id="RBAN01000001">
    <property type="protein sequence ID" value="RKN58563.1"/>
    <property type="molecule type" value="Genomic_DNA"/>
</dbReference>
<proteinExistence type="predicted"/>
<evidence type="ECO:0000256" key="1">
    <source>
        <dbReference type="ARBA" id="ARBA00022553"/>
    </source>
</evidence>
<feature type="modified residue" description="4-aspartylphosphate" evidence="5">
    <location>
        <position position="53"/>
    </location>
</feature>
<evidence type="ECO:0000256" key="5">
    <source>
        <dbReference type="PROSITE-ProRule" id="PRU00169"/>
    </source>
</evidence>
<keyword evidence="1 5" id="KW-0597">Phosphoprotein</keyword>
<dbReference type="CDD" id="cd17535">
    <property type="entry name" value="REC_NarL-like"/>
    <property type="match status" value="1"/>
</dbReference>
<evidence type="ECO:0000259" key="7">
    <source>
        <dbReference type="PROSITE" id="PS50110"/>
    </source>
</evidence>
<dbReference type="PANTHER" id="PTHR43214">
    <property type="entry name" value="TWO-COMPONENT RESPONSE REGULATOR"/>
    <property type="match status" value="1"/>
</dbReference>
<dbReference type="Pfam" id="PF00196">
    <property type="entry name" value="GerE"/>
    <property type="match status" value="1"/>
</dbReference>
<name>A0A3B0ADZ0_9ACTN</name>
<dbReference type="InterPro" id="IPR016032">
    <property type="entry name" value="Sig_transdc_resp-reg_C-effctor"/>
</dbReference>
<evidence type="ECO:0000256" key="3">
    <source>
        <dbReference type="ARBA" id="ARBA00023125"/>
    </source>
</evidence>
<dbReference type="CDD" id="cd06170">
    <property type="entry name" value="LuxR_C_like"/>
    <property type="match status" value="1"/>
</dbReference>
<dbReference type="InterPro" id="IPR058245">
    <property type="entry name" value="NreC/VraR/RcsB-like_REC"/>
</dbReference>
<gene>
    <name evidence="8" type="ORF">D7193_08535</name>
</gene>
<evidence type="ECO:0000313" key="9">
    <source>
        <dbReference type="Proteomes" id="UP000279968"/>
    </source>
</evidence>